<dbReference type="InterPro" id="IPR029068">
    <property type="entry name" value="Glyas_Bleomycin-R_OHBP_Dase"/>
</dbReference>
<reference evidence="1" key="1">
    <citation type="submission" date="2018-06" db="EMBL/GenBank/DDBJ databases">
        <authorList>
            <person name="Zhirakovskaya E."/>
        </authorList>
    </citation>
    <scope>NUCLEOTIDE SEQUENCE</scope>
</reference>
<dbReference type="AlphaFoldDB" id="A0A3B0W712"/>
<gene>
    <name evidence="1" type="ORF">MNBD_CHLOROFLEXI01-4375</name>
</gene>
<dbReference type="Gene3D" id="3.10.180.10">
    <property type="entry name" value="2,3-Dihydroxybiphenyl 1,2-Dioxygenase, domain 1"/>
    <property type="match status" value="1"/>
</dbReference>
<proteinExistence type="predicted"/>
<dbReference type="CDD" id="cd06587">
    <property type="entry name" value="VOC"/>
    <property type="match status" value="1"/>
</dbReference>
<evidence type="ECO:0000313" key="1">
    <source>
        <dbReference type="EMBL" id="VAW40416.1"/>
    </source>
</evidence>
<name>A0A3B0W712_9ZZZZ</name>
<protein>
    <recommendedName>
        <fullName evidence="2">VOC domain-containing protein</fullName>
    </recommendedName>
</protein>
<dbReference type="SUPFAM" id="SSF54593">
    <property type="entry name" value="Glyoxalase/Bleomycin resistance protein/Dihydroxybiphenyl dioxygenase"/>
    <property type="match status" value="1"/>
</dbReference>
<evidence type="ECO:0008006" key="2">
    <source>
        <dbReference type="Google" id="ProtNLM"/>
    </source>
</evidence>
<organism evidence="1">
    <name type="scientific">hydrothermal vent metagenome</name>
    <dbReference type="NCBI Taxonomy" id="652676"/>
    <lineage>
        <taxon>unclassified sequences</taxon>
        <taxon>metagenomes</taxon>
        <taxon>ecological metagenomes</taxon>
    </lineage>
</organism>
<dbReference type="EMBL" id="UOEU01000794">
    <property type="protein sequence ID" value="VAW40416.1"/>
    <property type="molecule type" value="Genomic_DNA"/>
</dbReference>
<sequence length="123" mass="13084">MSIVNLESVIAVIPVTDQVAAVTWYKKLLGRDADLVPIDGVAEWQLADKAWLQVTTDPDNVGNTTVIISVSNIDAQRTACAEANVSLGEVVEYPGIVKMVDAIDPDGNKITFVQELSSDANAG</sequence>
<accession>A0A3B0W712</accession>